<organism evidence="3 4">
    <name type="scientific">Streptomyces polychromogenes</name>
    <dbReference type="NCBI Taxonomy" id="67342"/>
    <lineage>
        <taxon>Bacteria</taxon>
        <taxon>Bacillati</taxon>
        <taxon>Actinomycetota</taxon>
        <taxon>Actinomycetes</taxon>
        <taxon>Kitasatosporales</taxon>
        <taxon>Streptomycetaceae</taxon>
        <taxon>Streptomyces</taxon>
    </lineage>
</organism>
<name>A0ABN0VHR8_9ACTN</name>
<reference evidence="3 4" key="1">
    <citation type="journal article" date="2019" name="Int. J. Syst. Evol. Microbiol.">
        <title>The Global Catalogue of Microorganisms (GCM) 10K type strain sequencing project: providing services to taxonomists for standard genome sequencing and annotation.</title>
        <authorList>
            <consortium name="The Broad Institute Genomics Platform"/>
            <consortium name="The Broad Institute Genome Sequencing Center for Infectious Disease"/>
            <person name="Wu L."/>
            <person name="Ma J."/>
        </authorList>
    </citation>
    <scope>NUCLEOTIDE SEQUENCE [LARGE SCALE GENOMIC DNA]</scope>
    <source>
        <strain evidence="3 4">JCM 4505</strain>
    </source>
</reference>
<dbReference type="Proteomes" id="UP001501867">
    <property type="component" value="Unassembled WGS sequence"/>
</dbReference>
<feature type="compositionally biased region" description="Basic and acidic residues" evidence="1">
    <location>
        <begin position="51"/>
        <end position="60"/>
    </location>
</feature>
<feature type="compositionally biased region" description="Polar residues" evidence="1">
    <location>
        <begin position="126"/>
        <end position="138"/>
    </location>
</feature>
<feature type="region of interest" description="Disordered" evidence="1">
    <location>
        <begin position="37"/>
        <end position="138"/>
    </location>
</feature>
<comment type="caution">
    <text evidence="3">The sequence shown here is derived from an EMBL/GenBank/DDBJ whole genome shotgun (WGS) entry which is preliminary data.</text>
</comment>
<accession>A0ABN0VHR8</accession>
<evidence type="ECO:0000313" key="3">
    <source>
        <dbReference type="EMBL" id="GAA0301905.1"/>
    </source>
</evidence>
<protein>
    <submittedName>
        <fullName evidence="3">Uncharacterized protein</fullName>
    </submittedName>
</protein>
<feature type="signal peptide" evidence="2">
    <location>
        <begin position="1"/>
        <end position="32"/>
    </location>
</feature>
<sequence length="138" mass="13756">MSRIPRPLRLALLTASASLAAAGVLLPTGALAAPAATSHLTAPAGGHRHHHDEDSGHRGTGEGTGTGPVLGDEQGTPPRPADPQPDGVIPADRCKDPKVAPGLCVDGKPLPKGDGHVVVPEGTYVPSPTGSSTVELAV</sequence>
<feature type="chain" id="PRO_5046259466" evidence="2">
    <location>
        <begin position="33"/>
        <end position="138"/>
    </location>
</feature>
<keyword evidence="2" id="KW-0732">Signal</keyword>
<evidence type="ECO:0000313" key="4">
    <source>
        <dbReference type="Proteomes" id="UP001501867"/>
    </source>
</evidence>
<dbReference type="RefSeq" id="WP_344162627.1">
    <property type="nucleotide sequence ID" value="NZ_BAAABV010000023.1"/>
</dbReference>
<evidence type="ECO:0000256" key="2">
    <source>
        <dbReference type="SAM" id="SignalP"/>
    </source>
</evidence>
<gene>
    <name evidence="3" type="ORF">GCM10010302_45480</name>
</gene>
<keyword evidence="4" id="KW-1185">Reference proteome</keyword>
<evidence type="ECO:0000256" key="1">
    <source>
        <dbReference type="SAM" id="MobiDB-lite"/>
    </source>
</evidence>
<proteinExistence type="predicted"/>
<dbReference type="EMBL" id="BAAABV010000023">
    <property type="protein sequence ID" value="GAA0301905.1"/>
    <property type="molecule type" value="Genomic_DNA"/>
</dbReference>